<dbReference type="EMBL" id="CADIKG010000004">
    <property type="protein sequence ID" value="CAB3754172.1"/>
    <property type="molecule type" value="Genomic_DNA"/>
</dbReference>
<organism evidence="2 3">
    <name type="scientific">Burkholderia puraquae</name>
    <dbReference type="NCBI Taxonomy" id="1904757"/>
    <lineage>
        <taxon>Bacteria</taxon>
        <taxon>Pseudomonadati</taxon>
        <taxon>Pseudomonadota</taxon>
        <taxon>Betaproteobacteria</taxon>
        <taxon>Burkholderiales</taxon>
        <taxon>Burkholderiaceae</taxon>
        <taxon>Burkholderia</taxon>
        <taxon>Burkholderia cepacia complex</taxon>
    </lineage>
</organism>
<proteinExistence type="predicted"/>
<reference evidence="2 3" key="1">
    <citation type="submission" date="2020-04" db="EMBL/GenBank/DDBJ databases">
        <authorList>
            <person name="De Canck E."/>
        </authorList>
    </citation>
    <scope>NUCLEOTIDE SEQUENCE [LARGE SCALE GENOMIC DNA]</scope>
    <source>
        <strain evidence="2 3">LMG 29660</strain>
    </source>
</reference>
<dbReference type="Proteomes" id="UP000494135">
    <property type="component" value="Unassembled WGS sequence"/>
</dbReference>
<evidence type="ECO:0000313" key="3">
    <source>
        <dbReference type="Proteomes" id="UP000494135"/>
    </source>
</evidence>
<gene>
    <name evidence="2" type="ORF">LMG29660_02222</name>
</gene>
<protein>
    <submittedName>
        <fullName evidence="2">Uncharacterized protein</fullName>
    </submittedName>
</protein>
<evidence type="ECO:0000313" key="2">
    <source>
        <dbReference type="EMBL" id="CAB3754172.1"/>
    </source>
</evidence>
<sequence length="213" mass="24730">MHIRQSRIRKALIAILHACLHHQLNGGALNLNPTTAITRNPRRLSFDELSSLGVRRRRHVRRRRGREQPANQAIKRNLYGRANSSADSRARGNAQKSTSKCASGCRHTTRHRSADAGDCVHMLHRRFSYCAQDVIAPLRLSRSNHARQLHRRTRFRLNHDAIKRRSRISSLNNAIEWPSWLGSRARLHNDISARVESDKRLRCRGRTCRIRRR</sequence>
<accession>A0A6J5DLX3</accession>
<feature type="region of interest" description="Disordered" evidence="1">
    <location>
        <begin position="57"/>
        <end position="108"/>
    </location>
</feature>
<dbReference type="AlphaFoldDB" id="A0A6J5DLX3"/>
<evidence type="ECO:0000256" key="1">
    <source>
        <dbReference type="SAM" id="MobiDB-lite"/>
    </source>
</evidence>
<name>A0A6J5DLX3_9BURK</name>